<dbReference type="PROSITE" id="PS51257">
    <property type="entry name" value="PROKAR_LIPOPROTEIN"/>
    <property type="match status" value="1"/>
</dbReference>
<protein>
    <recommendedName>
        <fullName evidence="4">EB domain-containing protein</fullName>
    </recommendedName>
</protein>
<evidence type="ECO:0000313" key="3">
    <source>
        <dbReference type="Proteomes" id="UP000257109"/>
    </source>
</evidence>
<keyword evidence="1" id="KW-0732">Signal</keyword>
<keyword evidence="3" id="KW-1185">Reference proteome</keyword>
<feature type="chain" id="PRO_5016672658" description="EB domain-containing protein" evidence="1">
    <location>
        <begin position="23"/>
        <end position="105"/>
    </location>
</feature>
<proteinExistence type="predicted"/>
<evidence type="ECO:0000256" key="1">
    <source>
        <dbReference type="SAM" id="SignalP"/>
    </source>
</evidence>
<dbReference type="AlphaFoldDB" id="A0A371GKV8"/>
<dbReference type="EMBL" id="QJKJ01005185">
    <property type="protein sequence ID" value="RDX91188.1"/>
    <property type="molecule type" value="Genomic_DNA"/>
</dbReference>
<accession>A0A371GKV8</accession>
<name>A0A371GKV8_MUCPR</name>
<feature type="non-terminal residue" evidence="2">
    <location>
        <position position="1"/>
    </location>
</feature>
<reference evidence="2" key="1">
    <citation type="submission" date="2018-05" db="EMBL/GenBank/DDBJ databases">
        <title>Draft genome of Mucuna pruriens seed.</title>
        <authorList>
            <person name="Nnadi N.E."/>
            <person name="Vos R."/>
            <person name="Hasami M.H."/>
            <person name="Devisetty U.K."/>
            <person name="Aguiy J.C."/>
        </authorList>
    </citation>
    <scope>NUCLEOTIDE SEQUENCE [LARGE SCALE GENOMIC DNA]</scope>
    <source>
        <strain evidence="2">JCA_2017</strain>
    </source>
</reference>
<feature type="signal peptide" evidence="1">
    <location>
        <begin position="1"/>
        <end position="22"/>
    </location>
</feature>
<sequence length="105" mass="11236">MALFKIVFAAVVLSLLACNGFGLTSIPKIQSAGECHTNSECKSIIPSCVGNAICFDGVCTCEKTTLSITQCRSNPDCATNVCDPPCTFPVFLMKFHKMNILGLKL</sequence>
<dbReference type="OrthoDB" id="4405280at2759"/>
<evidence type="ECO:0008006" key="4">
    <source>
        <dbReference type="Google" id="ProtNLM"/>
    </source>
</evidence>
<comment type="caution">
    <text evidence="2">The sequence shown here is derived from an EMBL/GenBank/DDBJ whole genome shotgun (WGS) entry which is preliminary data.</text>
</comment>
<organism evidence="2 3">
    <name type="scientific">Mucuna pruriens</name>
    <name type="common">Velvet bean</name>
    <name type="synonym">Dolichos pruriens</name>
    <dbReference type="NCBI Taxonomy" id="157652"/>
    <lineage>
        <taxon>Eukaryota</taxon>
        <taxon>Viridiplantae</taxon>
        <taxon>Streptophyta</taxon>
        <taxon>Embryophyta</taxon>
        <taxon>Tracheophyta</taxon>
        <taxon>Spermatophyta</taxon>
        <taxon>Magnoliopsida</taxon>
        <taxon>eudicotyledons</taxon>
        <taxon>Gunneridae</taxon>
        <taxon>Pentapetalae</taxon>
        <taxon>rosids</taxon>
        <taxon>fabids</taxon>
        <taxon>Fabales</taxon>
        <taxon>Fabaceae</taxon>
        <taxon>Papilionoideae</taxon>
        <taxon>50 kb inversion clade</taxon>
        <taxon>NPAAA clade</taxon>
        <taxon>indigoferoid/millettioid clade</taxon>
        <taxon>Phaseoleae</taxon>
        <taxon>Mucuna</taxon>
    </lineage>
</organism>
<evidence type="ECO:0000313" key="2">
    <source>
        <dbReference type="EMBL" id="RDX91188.1"/>
    </source>
</evidence>
<gene>
    <name evidence="2" type="ORF">CR513_26864</name>
</gene>
<dbReference type="Proteomes" id="UP000257109">
    <property type="component" value="Unassembled WGS sequence"/>
</dbReference>